<dbReference type="InterPro" id="IPR035595">
    <property type="entry name" value="UDP_glycos_trans_CS"/>
</dbReference>
<keyword evidence="3 4" id="KW-0808">Transferase</keyword>
<comment type="similarity">
    <text evidence="1 4">Belongs to the UDP-glycosyltransferase family.</text>
</comment>
<evidence type="ECO:0000256" key="2">
    <source>
        <dbReference type="ARBA" id="ARBA00022676"/>
    </source>
</evidence>
<evidence type="ECO:0000313" key="5">
    <source>
        <dbReference type="EMBL" id="MED6132865.1"/>
    </source>
</evidence>
<sequence length="206" mass="22311">MGTESPTLHIFFFPFMAHGHIIPTVDMAKLFASRGVNSTIVTTPVNASLISKAIGKSKTGGFERKMEGKGVIIRGWAPQVLILEHEGIGAFVTHCGWNSTLEGVAAGVPMVTWPVFAEQFYNEKLVSEVLGIGVPVGAKKWLRTGDSVKWEAVEKALKKIMVGEEVEEMRKKAKMMSQIAKGAVEKGGSSYSDLNALILGLTSLRH</sequence>
<organism evidence="5 6">
    <name type="scientific">Stylosanthes scabra</name>
    <dbReference type="NCBI Taxonomy" id="79078"/>
    <lineage>
        <taxon>Eukaryota</taxon>
        <taxon>Viridiplantae</taxon>
        <taxon>Streptophyta</taxon>
        <taxon>Embryophyta</taxon>
        <taxon>Tracheophyta</taxon>
        <taxon>Spermatophyta</taxon>
        <taxon>Magnoliopsida</taxon>
        <taxon>eudicotyledons</taxon>
        <taxon>Gunneridae</taxon>
        <taxon>Pentapetalae</taxon>
        <taxon>rosids</taxon>
        <taxon>fabids</taxon>
        <taxon>Fabales</taxon>
        <taxon>Fabaceae</taxon>
        <taxon>Papilionoideae</taxon>
        <taxon>50 kb inversion clade</taxon>
        <taxon>dalbergioids sensu lato</taxon>
        <taxon>Dalbergieae</taxon>
        <taxon>Pterocarpus clade</taxon>
        <taxon>Stylosanthes</taxon>
    </lineage>
</organism>
<evidence type="ECO:0000256" key="4">
    <source>
        <dbReference type="RuleBase" id="RU003718"/>
    </source>
</evidence>
<dbReference type="InterPro" id="IPR002213">
    <property type="entry name" value="UDP_glucos_trans"/>
</dbReference>
<accession>A0ABU6S8T0</accession>
<dbReference type="CDD" id="cd03784">
    <property type="entry name" value="GT1_Gtf-like"/>
    <property type="match status" value="1"/>
</dbReference>
<protein>
    <submittedName>
        <fullName evidence="5">Anthocyanidin 3-O-glucosyltransferase 7</fullName>
    </submittedName>
</protein>
<reference evidence="5 6" key="1">
    <citation type="journal article" date="2023" name="Plants (Basel)">
        <title>Bridging the Gap: Combining Genomics and Transcriptomics Approaches to Understand Stylosanthes scabra, an Orphan Legume from the Brazilian Caatinga.</title>
        <authorList>
            <person name="Ferreira-Neto J.R.C."/>
            <person name="da Silva M.D."/>
            <person name="Binneck E."/>
            <person name="de Melo N.F."/>
            <person name="da Silva R.H."/>
            <person name="de Melo A.L.T.M."/>
            <person name="Pandolfi V."/>
            <person name="Bustamante F.O."/>
            <person name="Brasileiro-Vidal A.C."/>
            <person name="Benko-Iseppon A.M."/>
        </authorList>
    </citation>
    <scope>NUCLEOTIDE SEQUENCE [LARGE SCALE GENOMIC DNA]</scope>
    <source>
        <tissue evidence="5">Leaves</tissue>
    </source>
</reference>
<dbReference type="PROSITE" id="PS00375">
    <property type="entry name" value="UDPGT"/>
    <property type="match status" value="1"/>
</dbReference>
<name>A0ABU6S8T0_9FABA</name>
<gene>
    <name evidence="5" type="primary">GT7</name>
    <name evidence="5" type="ORF">PIB30_022777</name>
</gene>
<evidence type="ECO:0000256" key="3">
    <source>
        <dbReference type="ARBA" id="ARBA00022679"/>
    </source>
</evidence>
<evidence type="ECO:0000256" key="1">
    <source>
        <dbReference type="ARBA" id="ARBA00009995"/>
    </source>
</evidence>
<dbReference type="SUPFAM" id="SSF53756">
    <property type="entry name" value="UDP-Glycosyltransferase/glycogen phosphorylase"/>
    <property type="match status" value="2"/>
</dbReference>
<dbReference type="Pfam" id="PF00201">
    <property type="entry name" value="UDPGT"/>
    <property type="match status" value="1"/>
</dbReference>
<evidence type="ECO:0000313" key="6">
    <source>
        <dbReference type="Proteomes" id="UP001341840"/>
    </source>
</evidence>
<proteinExistence type="inferred from homology"/>
<comment type="caution">
    <text evidence="5">The sequence shown here is derived from an EMBL/GenBank/DDBJ whole genome shotgun (WGS) entry which is preliminary data.</text>
</comment>
<keyword evidence="6" id="KW-1185">Reference proteome</keyword>
<dbReference type="Proteomes" id="UP001341840">
    <property type="component" value="Unassembled WGS sequence"/>
</dbReference>
<dbReference type="EMBL" id="JASCZI010060493">
    <property type="protein sequence ID" value="MED6132865.1"/>
    <property type="molecule type" value="Genomic_DNA"/>
</dbReference>
<dbReference type="Gene3D" id="3.40.50.2000">
    <property type="entry name" value="Glycogen Phosphorylase B"/>
    <property type="match status" value="2"/>
</dbReference>
<dbReference type="PANTHER" id="PTHR48047">
    <property type="entry name" value="GLYCOSYLTRANSFERASE"/>
    <property type="match status" value="1"/>
</dbReference>
<keyword evidence="2 4" id="KW-0328">Glycosyltransferase</keyword>
<dbReference type="PANTHER" id="PTHR48047:SF45">
    <property type="entry name" value="SCOPOLETIN GLUCOSYLTRANSFERASE-LIKE"/>
    <property type="match status" value="1"/>
</dbReference>